<dbReference type="CDD" id="cd00093">
    <property type="entry name" value="HTH_XRE"/>
    <property type="match status" value="1"/>
</dbReference>
<dbReference type="PANTHER" id="PTHR46558:SF11">
    <property type="entry name" value="HTH-TYPE TRANSCRIPTIONAL REGULATOR XRE"/>
    <property type="match status" value="1"/>
</dbReference>
<keyword evidence="1" id="KW-0238">DNA-binding</keyword>
<name>A0A1I5SCL9_9FIRM</name>
<dbReference type="RefSeq" id="WP_074885335.1">
    <property type="nucleotide sequence ID" value="NZ_FOXO01000006.1"/>
</dbReference>
<dbReference type="InterPro" id="IPR001387">
    <property type="entry name" value="Cro/C1-type_HTH"/>
</dbReference>
<reference evidence="4" key="1">
    <citation type="submission" date="2016-10" db="EMBL/GenBank/DDBJ databases">
        <authorList>
            <person name="Varghese N."/>
            <person name="Submissions S."/>
        </authorList>
    </citation>
    <scope>NUCLEOTIDE SEQUENCE [LARGE SCALE GENOMIC DNA]</scope>
    <source>
        <strain evidence="4">P18</strain>
    </source>
</reference>
<sequence>MSFNSRRLKEIRENLGISKAEAARRLNMTAMGYGRYENGQREPSFQTISYIAQVFGTSSDYLYDKVNNPSANCITIYKSDDPVLFDLIQTYQQNSDSAIRIANYYQKLKNNKKE</sequence>
<dbReference type="SMART" id="SM00530">
    <property type="entry name" value="HTH_XRE"/>
    <property type="match status" value="1"/>
</dbReference>
<accession>A0A1I5SCL9</accession>
<dbReference type="Proteomes" id="UP000182624">
    <property type="component" value="Unassembled WGS sequence"/>
</dbReference>
<dbReference type="InterPro" id="IPR010982">
    <property type="entry name" value="Lambda_DNA-bd_dom_sf"/>
</dbReference>
<organism evidence="3 4">
    <name type="scientific">Butyrivibrio proteoclasticus</name>
    <dbReference type="NCBI Taxonomy" id="43305"/>
    <lineage>
        <taxon>Bacteria</taxon>
        <taxon>Bacillati</taxon>
        <taxon>Bacillota</taxon>
        <taxon>Clostridia</taxon>
        <taxon>Lachnospirales</taxon>
        <taxon>Lachnospiraceae</taxon>
        <taxon>Butyrivibrio</taxon>
    </lineage>
</organism>
<dbReference type="Gene3D" id="1.10.260.40">
    <property type="entry name" value="lambda repressor-like DNA-binding domains"/>
    <property type="match status" value="1"/>
</dbReference>
<gene>
    <name evidence="3" type="ORF">SAMN04487928_10613</name>
</gene>
<evidence type="ECO:0000259" key="2">
    <source>
        <dbReference type="PROSITE" id="PS50943"/>
    </source>
</evidence>
<dbReference type="Pfam" id="PF01381">
    <property type="entry name" value="HTH_3"/>
    <property type="match status" value="1"/>
</dbReference>
<protein>
    <submittedName>
        <fullName evidence="3">Helix-turn-helix</fullName>
    </submittedName>
</protein>
<feature type="domain" description="HTH cro/C1-type" evidence="2">
    <location>
        <begin position="8"/>
        <end position="62"/>
    </location>
</feature>
<dbReference type="AlphaFoldDB" id="A0A1I5SCL9"/>
<evidence type="ECO:0000313" key="3">
    <source>
        <dbReference type="EMBL" id="SFP68471.1"/>
    </source>
</evidence>
<keyword evidence="4" id="KW-1185">Reference proteome</keyword>
<dbReference type="SUPFAM" id="SSF47413">
    <property type="entry name" value="lambda repressor-like DNA-binding domains"/>
    <property type="match status" value="1"/>
</dbReference>
<dbReference type="PANTHER" id="PTHR46558">
    <property type="entry name" value="TRACRIPTIONAL REGULATORY PROTEIN-RELATED-RELATED"/>
    <property type="match status" value="1"/>
</dbReference>
<evidence type="ECO:0000313" key="4">
    <source>
        <dbReference type="Proteomes" id="UP000182624"/>
    </source>
</evidence>
<proteinExistence type="predicted"/>
<evidence type="ECO:0000256" key="1">
    <source>
        <dbReference type="ARBA" id="ARBA00023125"/>
    </source>
</evidence>
<dbReference type="PROSITE" id="PS50943">
    <property type="entry name" value="HTH_CROC1"/>
    <property type="match status" value="1"/>
</dbReference>
<dbReference type="GO" id="GO:0003677">
    <property type="term" value="F:DNA binding"/>
    <property type="evidence" value="ECO:0007669"/>
    <property type="project" value="UniProtKB-KW"/>
</dbReference>
<dbReference type="EMBL" id="FOXO01000006">
    <property type="protein sequence ID" value="SFP68471.1"/>
    <property type="molecule type" value="Genomic_DNA"/>
</dbReference>